<proteinExistence type="predicted"/>
<sequence>MIGLILNVPALPRYEALCHDAKLWVISETSERHKMR</sequence>
<dbReference type="Proteomes" id="UP000198538">
    <property type="component" value="Unassembled WGS sequence"/>
</dbReference>
<accession>A0A1G5LMW9</accession>
<protein>
    <submittedName>
        <fullName evidence="1">Uncharacterized protein</fullName>
    </submittedName>
</protein>
<dbReference type="AlphaFoldDB" id="A0A1G5LMW9"/>
<name>A0A1G5LMW9_9BACL</name>
<gene>
    <name evidence="1" type="ORF">SAMN05720606_12945</name>
</gene>
<dbReference type="EMBL" id="FMVM01000029">
    <property type="protein sequence ID" value="SCZ13580.1"/>
    <property type="molecule type" value="Genomic_DNA"/>
</dbReference>
<organism evidence="1 2">
    <name type="scientific">Paenibacillus polysaccharolyticus</name>
    <dbReference type="NCBI Taxonomy" id="582692"/>
    <lineage>
        <taxon>Bacteria</taxon>
        <taxon>Bacillati</taxon>
        <taxon>Bacillota</taxon>
        <taxon>Bacilli</taxon>
        <taxon>Bacillales</taxon>
        <taxon>Paenibacillaceae</taxon>
        <taxon>Paenibacillus</taxon>
    </lineage>
</organism>
<reference evidence="2" key="1">
    <citation type="submission" date="2016-10" db="EMBL/GenBank/DDBJ databases">
        <authorList>
            <person name="Varghese N."/>
            <person name="Submissions S."/>
        </authorList>
    </citation>
    <scope>NUCLEOTIDE SEQUENCE [LARGE SCALE GENOMIC DNA]</scope>
    <source>
        <strain evidence="2">BL9</strain>
    </source>
</reference>
<keyword evidence="2" id="KW-1185">Reference proteome</keyword>
<dbReference type="STRING" id="582692.SAMN05720606_12945"/>
<evidence type="ECO:0000313" key="1">
    <source>
        <dbReference type="EMBL" id="SCZ13580.1"/>
    </source>
</evidence>
<evidence type="ECO:0000313" key="2">
    <source>
        <dbReference type="Proteomes" id="UP000198538"/>
    </source>
</evidence>